<sequence>MENREIESLLFYPMRSWKTVPRRQKLADDSAEIFENNLMEKKKGLRGQAFLLPIQHRDQPAMSVVSVA</sequence>
<keyword evidence="2" id="KW-1185">Reference proteome</keyword>
<protein>
    <recommendedName>
        <fullName evidence="3">MOSC N-terminal beta barrel domain-containing protein</fullName>
    </recommendedName>
</protein>
<accession>A0ABU2ET87</accession>
<organism evidence="1 2">
    <name type="scientific">Herbaspirillum huttiense subsp. lycopersici</name>
    <dbReference type="NCBI Taxonomy" id="3074428"/>
    <lineage>
        <taxon>Bacteria</taxon>
        <taxon>Pseudomonadati</taxon>
        <taxon>Pseudomonadota</taxon>
        <taxon>Betaproteobacteria</taxon>
        <taxon>Burkholderiales</taxon>
        <taxon>Oxalobacteraceae</taxon>
        <taxon>Herbaspirillum</taxon>
    </lineage>
</organism>
<proteinExistence type="predicted"/>
<dbReference type="EMBL" id="JAVLSJ010000017">
    <property type="protein sequence ID" value="MDR9851385.1"/>
    <property type="molecule type" value="Genomic_DNA"/>
</dbReference>
<comment type="caution">
    <text evidence="1">The sequence shown here is derived from an EMBL/GenBank/DDBJ whole genome shotgun (WGS) entry which is preliminary data.</text>
</comment>
<evidence type="ECO:0000313" key="2">
    <source>
        <dbReference type="Proteomes" id="UP001246576"/>
    </source>
</evidence>
<name>A0ABU2ET87_9BURK</name>
<evidence type="ECO:0008006" key="3">
    <source>
        <dbReference type="Google" id="ProtNLM"/>
    </source>
</evidence>
<reference evidence="1" key="1">
    <citation type="submission" date="2023-09" db="EMBL/GenBank/DDBJ databases">
        <title>Description of first Herbaspirillum huttiense subsp. nephrolepsisexaltata and Herbaspirillum huttiense subsp. lycopersicon.</title>
        <authorList>
            <person name="Poudel M."/>
            <person name="Sharma A."/>
            <person name="Goss E."/>
            <person name="Tapia J.H."/>
            <person name="Harmon C.M."/>
            <person name="Jones J.B."/>
        </authorList>
    </citation>
    <scope>NUCLEOTIDE SEQUENCE</scope>
    <source>
        <strain evidence="1">SE1</strain>
    </source>
</reference>
<evidence type="ECO:0000313" key="1">
    <source>
        <dbReference type="EMBL" id="MDR9851385.1"/>
    </source>
</evidence>
<dbReference type="RefSeq" id="WP_310841459.1">
    <property type="nucleotide sequence ID" value="NZ_JAVLSJ010000017.1"/>
</dbReference>
<gene>
    <name evidence="1" type="ORF">RI048_24380</name>
</gene>
<dbReference type="Proteomes" id="UP001246576">
    <property type="component" value="Unassembled WGS sequence"/>
</dbReference>